<name>A0AAD5MK72_PARTN</name>
<evidence type="ECO:0000313" key="7">
    <source>
        <dbReference type="Proteomes" id="UP001196413"/>
    </source>
</evidence>
<evidence type="ECO:0000256" key="4">
    <source>
        <dbReference type="PROSITE-ProRule" id="PRU00175"/>
    </source>
</evidence>
<dbReference type="InterPro" id="IPR013083">
    <property type="entry name" value="Znf_RING/FYVE/PHD"/>
</dbReference>
<dbReference type="InterPro" id="IPR017907">
    <property type="entry name" value="Znf_RING_CS"/>
</dbReference>
<dbReference type="InterPro" id="IPR001841">
    <property type="entry name" value="Znf_RING"/>
</dbReference>
<dbReference type="PANTHER" id="PTHR25462">
    <property type="entry name" value="BONUS, ISOFORM C-RELATED"/>
    <property type="match status" value="1"/>
</dbReference>
<accession>A0AAD5MK72</accession>
<evidence type="ECO:0000256" key="3">
    <source>
        <dbReference type="ARBA" id="ARBA00022833"/>
    </source>
</evidence>
<dbReference type="Gene3D" id="3.30.40.10">
    <property type="entry name" value="Zinc/RING finger domain, C3HC4 (zinc finger)"/>
    <property type="match status" value="1"/>
</dbReference>
<keyword evidence="7" id="KW-1185">Reference proteome</keyword>
<protein>
    <submittedName>
        <fullName evidence="6">Tripartite motif containing 13</fullName>
    </submittedName>
</protein>
<keyword evidence="1" id="KW-0479">Metal-binding</keyword>
<dbReference type="GO" id="GO:0061630">
    <property type="term" value="F:ubiquitin protein ligase activity"/>
    <property type="evidence" value="ECO:0007669"/>
    <property type="project" value="TreeGrafter"/>
</dbReference>
<dbReference type="PROSITE" id="PS50089">
    <property type="entry name" value="ZF_RING_2"/>
    <property type="match status" value="1"/>
</dbReference>
<dbReference type="PROSITE" id="PS00518">
    <property type="entry name" value="ZF_RING_1"/>
    <property type="match status" value="1"/>
</dbReference>
<evidence type="ECO:0000259" key="5">
    <source>
        <dbReference type="PROSITE" id="PS50089"/>
    </source>
</evidence>
<evidence type="ECO:0000256" key="1">
    <source>
        <dbReference type="ARBA" id="ARBA00022723"/>
    </source>
</evidence>
<dbReference type="InterPro" id="IPR047153">
    <property type="entry name" value="TRIM45/56/19-like"/>
</dbReference>
<reference evidence="6" key="1">
    <citation type="submission" date="2021-06" db="EMBL/GenBank/DDBJ databases">
        <title>Parelaphostrongylus tenuis whole genome reference sequence.</title>
        <authorList>
            <person name="Garwood T.J."/>
            <person name="Larsen P.A."/>
            <person name="Fountain-Jones N.M."/>
            <person name="Garbe J.R."/>
            <person name="Macchietto M.G."/>
            <person name="Kania S.A."/>
            <person name="Gerhold R.W."/>
            <person name="Richards J.E."/>
            <person name="Wolf T.M."/>
        </authorList>
    </citation>
    <scope>NUCLEOTIDE SEQUENCE</scope>
    <source>
        <strain evidence="6">MNPRO001-30</strain>
        <tissue evidence="6">Meninges</tissue>
    </source>
</reference>
<dbReference type="AlphaFoldDB" id="A0AAD5MK72"/>
<dbReference type="Pfam" id="PF00097">
    <property type="entry name" value="zf-C3HC4"/>
    <property type="match status" value="1"/>
</dbReference>
<keyword evidence="2 4" id="KW-0863">Zinc-finger</keyword>
<comment type="caution">
    <text evidence="6">The sequence shown here is derived from an EMBL/GenBank/DDBJ whole genome shotgun (WGS) entry which is preliminary data.</text>
</comment>
<gene>
    <name evidence="6" type="primary">TRIM13_2</name>
    <name evidence="6" type="ORF">KIN20_006462</name>
</gene>
<dbReference type="PANTHER" id="PTHR25462:SF296">
    <property type="entry name" value="MEIOTIC P26, ISOFORM F"/>
    <property type="match status" value="1"/>
</dbReference>
<proteinExistence type="predicted"/>
<keyword evidence="3" id="KW-0862">Zinc</keyword>
<dbReference type="EMBL" id="JAHQIW010000901">
    <property type="protein sequence ID" value="KAJ1350631.1"/>
    <property type="molecule type" value="Genomic_DNA"/>
</dbReference>
<organism evidence="6 7">
    <name type="scientific">Parelaphostrongylus tenuis</name>
    <name type="common">Meningeal worm</name>
    <dbReference type="NCBI Taxonomy" id="148309"/>
    <lineage>
        <taxon>Eukaryota</taxon>
        <taxon>Metazoa</taxon>
        <taxon>Ecdysozoa</taxon>
        <taxon>Nematoda</taxon>
        <taxon>Chromadorea</taxon>
        <taxon>Rhabditida</taxon>
        <taxon>Rhabditina</taxon>
        <taxon>Rhabditomorpha</taxon>
        <taxon>Strongyloidea</taxon>
        <taxon>Metastrongylidae</taxon>
        <taxon>Parelaphostrongylus</taxon>
    </lineage>
</organism>
<dbReference type="InterPro" id="IPR018957">
    <property type="entry name" value="Znf_C3HC4_RING-type"/>
</dbReference>
<dbReference type="GO" id="GO:0008270">
    <property type="term" value="F:zinc ion binding"/>
    <property type="evidence" value="ECO:0007669"/>
    <property type="project" value="UniProtKB-KW"/>
</dbReference>
<feature type="domain" description="RING-type" evidence="5">
    <location>
        <begin position="9"/>
        <end position="33"/>
    </location>
</feature>
<dbReference type="Proteomes" id="UP001196413">
    <property type="component" value="Unassembled WGS sequence"/>
</dbReference>
<dbReference type="SUPFAM" id="SSF57850">
    <property type="entry name" value="RING/U-box"/>
    <property type="match status" value="1"/>
</dbReference>
<sequence length="236" mass="26228">MKRPTLLFCGHTFCSECIEKLANNQQVLCPSCRKTTDIPPSGLPVNFHILSVISLLEDGSKDLTLCLHCSNPIDGGIHFMCKSCKKNFLCAVCCLKDHRNHQIEEKRAATESEIKSATEAIDGKVAASLHNLYAVESLWDVSSLQAALVERSDFMFNAYEEMVSKFHSGIVLYDQIDKANKTATVIGKLFSKLCHKIGVHRKKMCESCLSDVGDFSDALEKVMVAYKSDCQEDNVI</sequence>
<evidence type="ECO:0000313" key="6">
    <source>
        <dbReference type="EMBL" id="KAJ1350631.1"/>
    </source>
</evidence>
<evidence type="ECO:0000256" key="2">
    <source>
        <dbReference type="ARBA" id="ARBA00022771"/>
    </source>
</evidence>